<dbReference type="SUPFAM" id="SSF48726">
    <property type="entry name" value="Immunoglobulin"/>
    <property type="match status" value="1"/>
</dbReference>
<dbReference type="InterPro" id="IPR013783">
    <property type="entry name" value="Ig-like_fold"/>
</dbReference>
<evidence type="ECO:0000313" key="2">
    <source>
        <dbReference type="EMBL" id="KAK1806919.1"/>
    </source>
</evidence>
<evidence type="ECO:0008006" key="4">
    <source>
        <dbReference type="Google" id="ProtNLM"/>
    </source>
</evidence>
<accession>A0AAD8ZWZ6</accession>
<evidence type="ECO:0000313" key="3">
    <source>
        <dbReference type="Proteomes" id="UP001239994"/>
    </source>
</evidence>
<dbReference type="Proteomes" id="UP001239994">
    <property type="component" value="Unassembled WGS sequence"/>
</dbReference>
<keyword evidence="1" id="KW-0732">Signal</keyword>
<evidence type="ECO:0000256" key="1">
    <source>
        <dbReference type="SAM" id="SignalP"/>
    </source>
</evidence>
<dbReference type="Gene3D" id="2.60.40.10">
    <property type="entry name" value="Immunoglobulins"/>
    <property type="match status" value="2"/>
</dbReference>
<comment type="caution">
    <text evidence="2">The sequence shown here is derived from an EMBL/GenBank/DDBJ whole genome shotgun (WGS) entry which is preliminary data.</text>
</comment>
<sequence length="210" mass="23403">MLALLMISNVFSPVSAVTPVKVKLHEAATLPCNQTCSGLVTWTVFRKQRDILAQCNQTSCQSKEGFHMSHDQYLKGDLSLTITDVDDIKTSWYTCECEGVDICDLSIQIESVNVHKHFHPGESLSMDVNVSEPVEVILNRTGDTKPNTVKLCEIRGREIQCVPEYEKRVSFSSSLQLKDLEESDCGVYNIRDTRNDEVIAAYSVIAGGKI</sequence>
<dbReference type="AlphaFoldDB" id="A0AAD8ZWZ6"/>
<dbReference type="EMBL" id="JAROKS010000001">
    <property type="protein sequence ID" value="KAK1806919.1"/>
    <property type="molecule type" value="Genomic_DNA"/>
</dbReference>
<name>A0AAD8ZWZ6_9TELE</name>
<gene>
    <name evidence="2" type="ORF">P4O66_005406</name>
</gene>
<keyword evidence="3" id="KW-1185">Reference proteome</keyword>
<reference evidence="2" key="1">
    <citation type="submission" date="2023-03" db="EMBL/GenBank/DDBJ databases">
        <title>Electrophorus voltai genome.</title>
        <authorList>
            <person name="Bian C."/>
        </authorList>
    </citation>
    <scope>NUCLEOTIDE SEQUENCE</scope>
    <source>
        <strain evidence="2">CB-2022</strain>
        <tissue evidence="2">Muscle</tissue>
    </source>
</reference>
<proteinExistence type="predicted"/>
<feature type="chain" id="PRO_5042239638" description="Immunoglobulin subtype domain-containing protein" evidence="1">
    <location>
        <begin position="17"/>
        <end position="210"/>
    </location>
</feature>
<feature type="signal peptide" evidence="1">
    <location>
        <begin position="1"/>
        <end position="16"/>
    </location>
</feature>
<dbReference type="InterPro" id="IPR036179">
    <property type="entry name" value="Ig-like_dom_sf"/>
</dbReference>
<organism evidence="2 3">
    <name type="scientific">Electrophorus voltai</name>
    <dbReference type="NCBI Taxonomy" id="2609070"/>
    <lineage>
        <taxon>Eukaryota</taxon>
        <taxon>Metazoa</taxon>
        <taxon>Chordata</taxon>
        <taxon>Craniata</taxon>
        <taxon>Vertebrata</taxon>
        <taxon>Euteleostomi</taxon>
        <taxon>Actinopterygii</taxon>
        <taxon>Neopterygii</taxon>
        <taxon>Teleostei</taxon>
        <taxon>Ostariophysi</taxon>
        <taxon>Gymnotiformes</taxon>
        <taxon>Gymnotoidei</taxon>
        <taxon>Gymnotidae</taxon>
        <taxon>Electrophorus</taxon>
    </lineage>
</organism>
<protein>
    <recommendedName>
        <fullName evidence="4">Immunoglobulin subtype domain-containing protein</fullName>
    </recommendedName>
</protein>